<accession>A0A8J8P0N5</accession>
<evidence type="ECO:0000313" key="2">
    <source>
        <dbReference type="EMBL" id="TNV83649.1"/>
    </source>
</evidence>
<feature type="region of interest" description="Disordered" evidence="1">
    <location>
        <begin position="719"/>
        <end position="755"/>
    </location>
</feature>
<name>A0A8J8P0N5_HALGN</name>
<dbReference type="EMBL" id="RRYP01003614">
    <property type="protein sequence ID" value="TNV83649.1"/>
    <property type="molecule type" value="Genomic_DNA"/>
</dbReference>
<dbReference type="AlphaFoldDB" id="A0A8J8P0N5"/>
<evidence type="ECO:0000256" key="1">
    <source>
        <dbReference type="SAM" id="MobiDB-lite"/>
    </source>
</evidence>
<comment type="caution">
    <text evidence="2">The sequence shown here is derived from an EMBL/GenBank/DDBJ whole genome shotgun (WGS) entry which is preliminary data.</text>
</comment>
<feature type="compositionally biased region" description="Basic and acidic residues" evidence="1">
    <location>
        <begin position="719"/>
        <end position="749"/>
    </location>
</feature>
<evidence type="ECO:0000313" key="3">
    <source>
        <dbReference type="Proteomes" id="UP000785679"/>
    </source>
</evidence>
<feature type="compositionally biased region" description="Basic residues" evidence="1">
    <location>
        <begin position="131"/>
        <end position="144"/>
    </location>
</feature>
<proteinExistence type="predicted"/>
<feature type="compositionally biased region" description="Basic residues" evidence="1">
    <location>
        <begin position="1"/>
        <end position="27"/>
    </location>
</feature>
<keyword evidence="3" id="KW-1185">Reference proteome</keyword>
<dbReference type="Proteomes" id="UP000785679">
    <property type="component" value="Unassembled WGS sequence"/>
</dbReference>
<organism evidence="2 3">
    <name type="scientific">Halteria grandinella</name>
    <dbReference type="NCBI Taxonomy" id="5974"/>
    <lineage>
        <taxon>Eukaryota</taxon>
        <taxon>Sar</taxon>
        <taxon>Alveolata</taxon>
        <taxon>Ciliophora</taxon>
        <taxon>Intramacronucleata</taxon>
        <taxon>Spirotrichea</taxon>
        <taxon>Stichotrichia</taxon>
        <taxon>Sporadotrichida</taxon>
        <taxon>Halteriidae</taxon>
        <taxon>Halteria</taxon>
    </lineage>
</organism>
<gene>
    <name evidence="2" type="ORF">FGO68_gene9556</name>
</gene>
<reference evidence="2" key="1">
    <citation type="submission" date="2019-06" db="EMBL/GenBank/DDBJ databases">
        <authorList>
            <person name="Zheng W."/>
        </authorList>
    </citation>
    <scope>NUCLEOTIDE SEQUENCE</scope>
    <source>
        <strain evidence="2">QDHG01</strain>
    </source>
</reference>
<protein>
    <submittedName>
        <fullName evidence="2">Uncharacterized protein</fullName>
    </submittedName>
</protein>
<feature type="region of interest" description="Disordered" evidence="1">
    <location>
        <begin position="1"/>
        <end position="41"/>
    </location>
</feature>
<feature type="region of interest" description="Disordered" evidence="1">
    <location>
        <begin position="113"/>
        <end position="144"/>
    </location>
</feature>
<sequence>MGKKDKKDKKEKKEKKEKKDKKHKKDKKGSSDSSDNDYDYSADNVYVTTTTYPASAGPQNFFQFTPYDDPYSQMFHQQRQQYEQEMKMEAERQMQEMRDRARHMEREYQMLKSQWQQEEREMMESSEDEHKKKKKKDKKEKKYKKDKKSKLEALLLSKSTPIHYKLEAIIFSDEHHLSEKAKKKLIKRDFLHEGKYAFTRVHEKYNCNDLIEKKWNAFEDILYEKTREIEEQKRQEETERDDDSGIIKALNVVGTAIVSGAAIVGGALIASTGVGAVAGAALIGAGVSGVTNSIQQAASDEKDFDHGSFFTNALIGSATGVVTGGIGAAGGAITSKIAADGAKIAVQVGTGITGGTVGSATSQALSNVAAGKDFDEGLGTAMLTGALSGGVGAGLGQASRGVSNALTKGNLATVGEEVGKNAFIRGGLQVATSTLSGALTGSLSQLVKNAINSGEINRYDLIDYLQSQVEGEWDGYKFEKLWQKFVKLKRVEGDKLYLDKKGLKKVLKKDKFSSFHRPLKYLYEELSDLGKGVLEAGLLSGTMGGGMGIISAAAQEHQHKQDLKHQIREYAEKNTGKDGKLSSTIEVKELAQATKKGQVIHHEDGKKTLIPADDSHGKGQDHYKFLKQDGKVGHYRAADAQGKDIIKAHDQNRDGNCFMEEAKTKLGVGTAQDARNALKEYVMKDPLKAAKYVTMDELQRGGDLKGGCSACIKQFDDGDRDPANYDKDHMSDSLHPERKVQKSTKDRGKSLSKLENARLREIRGELFPEADAPAGMRESHGHVRATESFYKAHENELHKNARSAASDKLMPFTKHVRDGNIGEANKILEEYRSDPDKNLDYKGTRASFIKKMETIRDAKLSKK</sequence>